<evidence type="ECO:0000259" key="3">
    <source>
        <dbReference type="Pfam" id="PF07859"/>
    </source>
</evidence>
<feature type="domain" description="Alpha/beta hydrolase fold-3" evidence="3">
    <location>
        <begin position="118"/>
        <end position="227"/>
    </location>
</feature>
<gene>
    <name evidence="4" type="ORF">GCM10009825_02280</name>
</gene>
<dbReference type="InterPro" id="IPR029058">
    <property type="entry name" value="AB_hydrolase_fold"/>
</dbReference>
<feature type="region of interest" description="Disordered" evidence="2">
    <location>
        <begin position="1"/>
        <end position="25"/>
    </location>
</feature>
<evidence type="ECO:0000313" key="4">
    <source>
        <dbReference type="EMBL" id="GAA2125747.1"/>
    </source>
</evidence>
<keyword evidence="5" id="KW-1185">Reference proteome</keyword>
<protein>
    <submittedName>
        <fullName evidence="4">Alpha/beta hydrolase</fullName>
    </submittedName>
</protein>
<dbReference type="Gene3D" id="3.40.50.1820">
    <property type="entry name" value="alpha/beta hydrolase"/>
    <property type="match status" value="1"/>
</dbReference>
<dbReference type="EMBL" id="BAAAQB010000006">
    <property type="protein sequence ID" value="GAA2125747.1"/>
    <property type="molecule type" value="Genomic_DNA"/>
</dbReference>
<evidence type="ECO:0000256" key="1">
    <source>
        <dbReference type="ARBA" id="ARBA00022801"/>
    </source>
</evidence>
<proteinExistence type="predicted"/>
<dbReference type="InterPro" id="IPR013094">
    <property type="entry name" value="AB_hydrolase_3"/>
</dbReference>
<dbReference type="InterPro" id="IPR050300">
    <property type="entry name" value="GDXG_lipolytic_enzyme"/>
</dbReference>
<organism evidence="4 5">
    <name type="scientific">Arthrobacter humicola</name>
    <dbReference type="NCBI Taxonomy" id="409291"/>
    <lineage>
        <taxon>Bacteria</taxon>
        <taxon>Bacillati</taxon>
        <taxon>Actinomycetota</taxon>
        <taxon>Actinomycetes</taxon>
        <taxon>Micrococcales</taxon>
        <taxon>Micrococcaceae</taxon>
        <taxon>Arthrobacter</taxon>
    </lineage>
</organism>
<evidence type="ECO:0000256" key="2">
    <source>
        <dbReference type="SAM" id="MobiDB-lite"/>
    </source>
</evidence>
<accession>A0ABN2YE68</accession>
<dbReference type="RefSeq" id="WP_344361118.1">
    <property type="nucleotide sequence ID" value="NZ_BAAAQB010000006.1"/>
</dbReference>
<comment type="caution">
    <text evidence="4">The sequence shown here is derived from an EMBL/GenBank/DDBJ whole genome shotgun (WGS) entry which is preliminary data.</text>
</comment>
<sequence length="382" mass="41873">MTSPARWPTRHESSFQAARPRRAQQRNTFTLARKARNVLRRVPVWTWRVLMHCVRASENARFNADPITGVAYVHDIDFVGDGIRAHRLDVITPSPAGGTPAADATAPGESGAVLPVYVYFHGGGWTSGDKSSLTKYCASQAEGGMVVVNVNYRKAPRFHMAHVLADANAALAWVRQNIAGYGGDASRLVLGGDSAGGQVAALLTAASFRPELARHHGLIPAVPASDFKGLVQHCSVVDFSVFFEKGFVLSLNFVRMLLPALRSGGQNAGIGGRLRRGLGGLFGLGYGTGHLEALRKGAGFLSPIEWLDSRFPPVFVTTSERDFFYAANVNFIARLREHSVPVDSLIYGWDNSNTEHTWQQNFRYPESQEVYRRLHAFVRKVA</sequence>
<dbReference type="PANTHER" id="PTHR48081">
    <property type="entry name" value="AB HYDROLASE SUPERFAMILY PROTEIN C4A8.06C"/>
    <property type="match status" value="1"/>
</dbReference>
<dbReference type="GO" id="GO:0016787">
    <property type="term" value="F:hydrolase activity"/>
    <property type="evidence" value="ECO:0007669"/>
    <property type="project" value="UniProtKB-KW"/>
</dbReference>
<dbReference type="Pfam" id="PF07859">
    <property type="entry name" value="Abhydrolase_3"/>
    <property type="match status" value="1"/>
</dbReference>
<evidence type="ECO:0000313" key="5">
    <source>
        <dbReference type="Proteomes" id="UP001500102"/>
    </source>
</evidence>
<reference evidence="4 5" key="1">
    <citation type="journal article" date="2019" name="Int. J. Syst. Evol. Microbiol.">
        <title>The Global Catalogue of Microorganisms (GCM) 10K type strain sequencing project: providing services to taxonomists for standard genome sequencing and annotation.</title>
        <authorList>
            <consortium name="The Broad Institute Genomics Platform"/>
            <consortium name="The Broad Institute Genome Sequencing Center for Infectious Disease"/>
            <person name="Wu L."/>
            <person name="Ma J."/>
        </authorList>
    </citation>
    <scope>NUCLEOTIDE SEQUENCE [LARGE SCALE GENOMIC DNA]</scope>
    <source>
        <strain evidence="4 5">JCM 15921</strain>
    </source>
</reference>
<dbReference type="Proteomes" id="UP001500102">
    <property type="component" value="Unassembled WGS sequence"/>
</dbReference>
<dbReference type="SUPFAM" id="SSF53474">
    <property type="entry name" value="alpha/beta-Hydrolases"/>
    <property type="match status" value="1"/>
</dbReference>
<keyword evidence="1 4" id="KW-0378">Hydrolase</keyword>
<name>A0ABN2YE68_9MICC</name>